<evidence type="ECO:0000313" key="1">
    <source>
        <dbReference type="EMBL" id="DAF96230.1"/>
    </source>
</evidence>
<reference evidence="1" key="1">
    <citation type="journal article" date="2021" name="Proc. Natl. Acad. Sci. U.S.A.">
        <title>A Catalog of Tens of Thousands of Viruses from Human Metagenomes Reveals Hidden Associations with Chronic Diseases.</title>
        <authorList>
            <person name="Tisza M.J."/>
            <person name="Buck C.B."/>
        </authorList>
    </citation>
    <scope>NUCLEOTIDE SEQUENCE</scope>
    <source>
        <strain evidence="1">CtG4L18</strain>
    </source>
</reference>
<sequence>MIRATNYAETNNSMRVDRINDTDLGLNTKDSEEVA</sequence>
<accession>A0A8S5UPB9</accession>
<organism evidence="1">
    <name type="scientific">Podoviridae sp. ctG4L18</name>
    <dbReference type="NCBI Taxonomy" id="2825234"/>
    <lineage>
        <taxon>Viruses</taxon>
        <taxon>Duplodnaviria</taxon>
        <taxon>Heunggongvirae</taxon>
        <taxon>Uroviricota</taxon>
        <taxon>Caudoviricetes</taxon>
    </lineage>
</organism>
<name>A0A8S5UPB9_9CAUD</name>
<proteinExistence type="predicted"/>
<protein>
    <submittedName>
        <fullName evidence="1">Uncharacterized protein</fullName>
    </submittedName>
</protein>
<dbReference type="EMBL" id="BK016114">
    <property type="protein sequence ID" value="DAF96230.1"/>
    <property type="molecule type" value="Genomic_DNA"/>
</dbReference>